<feature type="region of interest" description="Disordered" evidence="1">
    <location>
        <begin position="1"/>
        <end position="25"/>
    </location>
</feature>
<organism evidence="2 3">
    <name type="scientific">Dothistroma septosporum (strain NZE10 / CBS 128990)</name>
    <name type="common">Red band needle blight fungus</name>
    <name type="synonym">Mycosphaerella pini</name>
    <dbReference type="NCBI Taxonomy" id="675120"/>
    <lineage>
        <taxon>Eukaryota</taxon>
        <taxon>Fungi</taxon>
        <taxon>Dikarya</taxon>
        <taxon>Ascomycota</taxon>
        <taxon>Pezizomycotina</taxon>
        <taxon>Dothideomycetes</taxon>
        <taxon>Dothideomycetidae</taxon>
        <taxon>Mycosphaerellales</taxon>
        <taxon>Mycosphaerellaceae</taxon>
        <taxon>Dothistroma</taxon>
    </lineage>
</organism>
<name>N1PQW9_DOTSN</name>
<keyword evidence="3" id="KW-1185">Reference proteome</keyword>
<dbReference type="HOGENOM" id="CLU_2183871_0_0_1"/>
<proteinExistence type="predicted"/>
<dbReference type="EMBL" id="KB446538">
    <property type="protein sequence ID" value="EME45338.1"/>
    <property type="molecule type" value="Genomic_DNA"/>
</dbReference>
<evidence type="ECO:0000313" key="2">
    <source>
        <dbReference type="EMBL" id="EME45338.1"/>
    </source>
</evidence>
<sequence>MVQSGRAKTCGQALERSNRHDRPTFPANLEDIDRLLIERGIGYRHLSPRSALGSYRFNGWTCRRCYQVPGLATSGQDQSNSGLERLHLGSTAYYSNEPDLRQVSQTHLD</sequence>
<gene>
    <name evidence="2" type="ORF">DOTSEDRAFT_71160</name>
</gene>
<reference evidence="3" key="1">
    <citation type="journal article" date="2012" name="PLoS Genet.">
        <title>The genomes of the fungal plant pathogens Cladosporium fulvum and Dothistroma septosporum reveal adaptation to different hosts and lifestyles but also signatures of common ancestry.</title>
        <authorList>
            <person name="de Wit P.J.G.M."/>
            <person name="van der Burgt A."/>
            <person name="Oekmen B."/>
            <person name="Stergiopoulos I."/>
            <person name="Abd-Elsalam K.A."/>
            <person name="Aerts A.L."/>
            <person name="Bahkali A.H."/>
            <person name="Beenen H.G."/>
            <person name="Chettri P."/>
            <person name="Cox M.P."/>
            <person name="Datema E."/>
            <person name="de Vries R.P."/>
            <person name="Dhillon B."/>
            <person name="Ganley A.R."/>
            <person name="Griffiths S.A."/>
            <person name="Guo Y."/>
            <person name="Hamelin R.C."/>
            <person name="Henrissat B."/>
            <person name="Kabir M.S."/>
            <person name="Jashni M.K."/>
            <person name="Kema G."/>
            <person name="Klaubauf S."/>
            <person name="Lapidus A."/>
            <person name="Levasseur A."/>
            <person name="Lindquist E."/>
            <person name="Mehrabi R."/>
            <person name="Ohm R.A."/>
            <person name="Owen T.J."/>
            <person name="Salamov A."/>
            <person name="Schwelm A."/>
            <person name="Schijlen E."/>
            <person name="Sun H."/>
            <person name="van den Burg H.A."/>
            <person name="van Ham R.C.H.J."/>
            <person name="Zhang S."/>
            <person name="Goodwin S.B."/>
            <person name="Grigoriev I.V."/>
            <person name="Collemare J."/>
            <person name="Bradshaw R.E."/>
        </authorList>
    </citation>
    <scope>NUCLEOTIDE SEQUENCE [LARGE SCALE GENOMIC DNA]</scope>
    <source>
        <strain evidence="3">NZE10 / CBS 128990</strain>
    </source>
</reference>
<evidence type="ECO:0000313" key="3">
    <source>
        <dbReference type="Proteomes" id="UP000016933"/>
    </source>
</evidence>
<reference evidence="2 3" key="2">
    <citation type="journal article" date="2012" name="PLoS Pathog.">
        <title>Diverse lifestyles and strategies of plant pathogenesis encoded in the genomes of eighteen Dothideomycetes fungi.</title>
        <authorList>
            <person name="Ohm R.A."/>
            <person name="Feau N."/>
            <person name="Henrissat B."/>
            <person name="Schoch C.L."/>
            <person name="Horwitz B.A."/>
            <person name="Barry K.W."/>
            <person name="Condon B.J."/>
            <person name="Copeland A.C."/>
            <person name="Dhillon B."/>
            <person name="Glaser F."/>
            <person name="Hesse C.N."/>
            <person name="Kosti I."/>
            <person name="LaButti K."/>
            <person name="Lindquist E.A."/>
            <person name="Lucas S."/>
            <person name="Salamov A.A."/>
            <person name="Bradshaw R.E."/>
            <person name="Ciuffetti L."/>
            <person name="Hamelin R.C."/>
            <person name="Kema G.H.J."/>
            <person name="Lawrence C."/>
            <person name="Scott J.A."/>
            <person name="Spatafora J.W."/>
            <person name="Turgeon B.G."/>
            <person name="de Wit P.J.G.M."/>
            <person name="Zhong S."/>
            <person name="Goodwin S.B."/>
            <person name="Grigoriev I.V."/>
        </authorList>
    </citation>
    <scope>NUCLEOTIDE SEQUENCE [LARGE SCALE GENOMIC DNA]</scope>
    <source>
        <strain evidence="3">NZE10 / CBS 128990</strain>
    </source>
</reference>
<dbReference type="AlphaFoldDB" id="N1PQW9"/>
<protein>
    <submittedName>
        <fullName evidence="2">Uncharacterized protein</fullName>
    </submittedName>
</protein>
<accession>N1PQW9</accession>
<evidence type="ECO:0000256" key="1">
    <source>
        <dbReference type="SAM" id="MobiDB-lite"/>
    </source>
</evidence>
<dbReference type="Proteomes" id="UP000016933">
    <property type="component" value="Unassembled WGS sequence"/>
</dbReference>